<dbReference type="Pfam" id="PF15418">
    <property type="entry name" value="DUF4625"/>
    <property type="match status" value="1"/>
</dbReference>
<evidence type="ECO:0000313" key="1">
    <source>
        <dbReference type="EMBL" id="ASV30744.1"/>
    </source>
</evidence>
<keyword evidence="2" id="KW-1185">Reference proteome</keyword>
<dbReference type="KEGG" id="marb:CJ263_11240"/>
<accession>A0A223V5N8</accession>
<protein>
    <submittedName>
        <fullName evidence="1">Uncharacterized protein</fullName>
    </submittedName>
</protein>
<dbReference type="AlphaFoldDB" id="A0A223V5N8"/>
<name>A0A223V5N8_9FLAO</name>
<gene>
    <name evidence="1" type="ORF">CJ263_11240</name>
</gene>
<organism evidence="1 2">
    <name type="scientific">Maribacter cobaltidurans</name>
    <dbReference type="NCBI Taxonomy" id="1178778"/>
    <lineage>
        <taxon>Bacteria</taxon>
        <taxon>Pseudomonadati</taxon>
        <taxon>Bacteroidota</taxon>
        <taxon>Flavobacteriia</taxon>
        <taxon>Flavobacteriales</taxon>
        <taxon>Flavobacteriaceae</taxon>
        <taxon>Maribacter</taxon>
    </lineage>
</organism>
<dbReference type="PROSITE" id="PS51257">
    <property type="entry name" value="PROKAR_LIPOPROTEIN"/>
    <property type="match status" value="1"/>
</dbReference>
<dbReference type="RefSeq" id="WP_094997362.1">
    <property type="nucleotide sequence ID" value="NZ_BMJL01000003.1"/>
</dbReference>
<dbReference type="Proteomes" id="UP000215244">
    <property type="component" value="Chromosome"/>
</dbReference>
<reference evidence="1 2" key="1">
    <citation type="submission" date="2017-08" db="EMBL/GenBank/DDBJ databases">
        <title>The complete genome sequence of Maribacter sp. B1, isolated from deep-sea sediment.</title>
        <authorList>
            <person name="Wu Y.-H."/>
            <person name="Cheng H."/>
            <person name="Xu X.-W."/>
        </authorList>
    </citation>
    <scope>NUCLEOTIDE SEQUENCE [LARGE SCALE GENOMIC DNA]</scope>
    <source>
        <strain evidence="1 2">B1</strain>
    </source>
</reference>
<dbReference type="OrthoDB" id="978436at2"/>
<sequence length="319" mass="35781">MKTNFKFLSLLFVALFTITACTNDDNDDEEEVILVEPTLEDVEVGLNNNEIGVMGRDLHFNASVLAGDKIDMVSIKIQPKSGETYVSDWSYERKWDEYKGIKNATVHKHFDIPENAVEGIYDFIIIVEDENGTTLEEVRTITIYLAENLPVDPQVGTIIVGNLETDRYAHISYFGEVQNGTDGLLIMNETAVAQGSITGVKGDGKLYVVLINKKHNHKPESIDAIDYSKTIVWNIAEHIDKATTGNFSNTFSDFTATPFVIIYPEFTIGAAYDNNLPKPNPIDGLKAWEAGDYYLGFLYENTTYKMGLFKYIEVSLVLQ</sequence>
<evidence type="ECO:0000313" key="2">
    <source>
        <dbReference type="Proteomes" id="UP000215244"/>
    </source>
</evidence>
<dbReference type="EMBL" id="CP022957">
    <property type="protein sequence ID" value="ASV30744.1"/>
    <property type="molecule type" value="Genomic_DNA"/>
</dbReference>
<dbReference type="InterPro" id="IPR027829">
    <property type="entry name" value="DUF4625"/>
</dbReference>
<proteinExistence type="predicted"/>